<evidence type="ECO:0000313" key="2">
    <source>
        <dbReference type="Proteomes" id="UP000054018"/>
    </source>
</evidence>
<organism evidence="1 2">
    <name type="scientific">Pisolithus microcarpus 441</name>
    <dbReference type="NCBI Taxonomy" id="765257"/>
    <lineage>
        <taxon>Eukaryota</taxon>
        <taxon>Fungi</taxon>
        <taxon>Dikarya</taxon>
        <taxon>Basidiomycota</taxon>
        <taxon>Agaricomycotina</taxon>
        <taxon>Agaricomycetes</taxon>
        <taxon>Agaricomycetidae</taxon>
        <taxon>Boletales</taxon>
        <taxon>Sclerodermatineae</taxon>
        <taxon>Pisolithaceae</taxon>
        <taxon>Pisolithus</taxon>
    </lineage>
</organism>
<keyword evidence="2" id="KW-1185">Reference proteome</keyword>
<dbReference type="Proteomes" id="UP000054018">
    <property type="component" value="Unassembled WGS sequence"/>
</dbReference>
<dbReference type="EMBL" id="KN833744">
    <property type="protein sequence ID" value="KIK22026.1"/>
    <property type="molecule type" value="Genomic_DNA"/>
</dbReference>
<name>A0A0C9YZ71_9AGAM</name>
<evidence type="ECO:0000313" key="1">
    <source>
        <dbReference type="EMBL" id="KIK22026.1"/>
    </source>
</evidence>
<dbReference type="HOGENOM" id="CLU_2850600_0_0_1"/>
<reference evidence="2" key="2">
    <citation type="submission" date="2015-01" db="EMBL/GenBank/DDBJ databases">
        <title>Evolutionary Origins and Diversification of the Mycorrhizal Mutualists.</title>
        <authorList>
            <consortium name="DOE Joint Genome Institute"/>
            <consortium name="Mycorrhizal Genomics Consortium"/>
            <person name="Kohler A."/>
            <person name="Kuo A."/>
            <person name="Nagy L.G."/>
            <person name="Floudas D."/>
            <person name="Copeland A."/>
            <person name="Barry K.W."/>
            <person name="Cichocki N."/>
            <person name="Veneault-Fourrey C."/>
            <person name="LaButti K."/>
            <person name="Lindquist E.A."/>
            <person name="Lipzen A."/>
            <person name="Lundell T."/>
            <person name="Morin E."/>
            <person name="Murat C."/>
            <person name="Riley R."/>
            <person name="Ohm R."/>
            <person name="Sun H."/>
            <person name="Tunlid A."/>
            <person name="Henrissat B."/>
            <person name="Grigoriev I.V."/>
            <person name="Hibbett D.S."/>
            <person name="Martin F."/>
        </authorList>
    </citation>
    <scope>NUCLEOTIDE SEQUENCE [LARGE SCALE GENOMIC DNA]</scope>
    <source>
        <strain evidence="2">441</strain>
    </source>
</reference>
<reference evidence="1 2" key="1">
    <citation type="submission" date="2014-04" db="EMBL/GenBank/DDBJ databases">
        <authorList>
            <consortium name="DOE Joint Genome Institute"/>
            <person name="Kuo A."/>
            <person name="Kohler A."/>
            <person name="Costa M.D."/>
            <person name="Nagy L.G."/>
            <person name="Floudas D."/>
            <person name="Copeland A."/>
            <person name="Barry K.W."/>
            <person name="Cichocki N."/>
            <person name="Veneault-Fourrey C."/>
            <person name="LaButti K."/>
            <person name="Lindquist E.A."/>
            <person name="Lipzen A."/>
            <person name="Lundell T."/>
            <person name="Morin E."/>
            <person name="Murat C."/>
            <person name="Sun H."/>
            <person name="Tunlid A."/>
            <person name="Henrissat B."/>
            <person name="Grigoriev I.V."/>
            <person name="Hibbett D.S."/>
            <person name="Martin F."/>
            <person name="Nordberg H.P."/>
            <person name="Cantor M.N."/>
            <person name="Hua S.X."/>
        </authorList>
    </citation>
    <scope>NUCLEOTIDE SEQUENCE [LARGE SCALE GENOMIC DNA]</scope>
    <source>
        <strain evidence="1 2">441</strain>
    </source>
</reference>
<protein>
    <submittedName>
        <fullName evidence="1">Uncharacterized protein</fullName>
    </submittedName>
</protein>
<gene>
    <name evidence="1" type="ORF">PISMIDRAFT_680805</name>
</gene>
<accession>A0A0C9YZ71</accession>
<dbReference type="AlphaFoldDB" id="A0A0C9YZ71"/>
<proteinExistence type="predicted"/>
<sequence>MDRMNRVTTLIASTAAFIGRRTRNIFASNFLRSSPFTEFPKKFTLPFLDLYLLHRGFSPTNRVYC</sequence>